<dbReference type="InterPro" id="IPR006553">
    <property type="entry name" value="Leu-rich_rpt_Cys-con_subtyp"/>
</dbReference>
<evidence type="ECO:0000313" key="3">
    <source>
        <dbReference type="EMBL" id="GJS56404.1"/>
    </source>
</evidence>
<dbReference type="EMBL" id="BQNB010008933">
    <property type="protein sequence ID" value="GJS56404.1"/>
    <property type="molecule type" value="Genomic_DNA"/>
</dbReference>
<dbReference type="SMART" id="SM00367">
    <property type="entry name" value="LRR_CC"/>
    <property type="match status" value="5"/>
</dbReference>
<evidence type="ECO:0000259" key="1">
    <source>
        <dbReference type="Pfam" id="PF07059"/>
    </source>
</evidence>
<gene>
    <name evidence="3" type="ORF">Tco_0629766</name>
</gene>
<dbReference type="PANTHER" id="PTHR31558:SF40">
    <property type="entry name" value="EXPRESSED PROTEIN"/>
    <property type="match status" value="1"/>
</dbReference>
<keyword evidence="4" id="KW-1185">Reference proteome</keyword>
<dbReference type="Pfam" id="PF07059">
    <property type="entry name" value="EDR2_C"/>
    <property type="match status" value="1"/>
</dbReference>
<evidence type="ECO:0000313" key="4">
    <source>
        <dbReference type="Proteomes" id="UP001151760"/>
    </source>
</evidence>
<reference evidence="3" key="1">
    <citation type="journal article" date="2022" name="Int. J. Mol. Sci.">
        <title>Draft Genome of Tanacetum Coccineum: Genomic Comparison of Closely Related Tanacetum-Family Plants.</title>
        <authorList>
            <person name="Yamashiro T."/>
            <person name="Shiraishi A."/>
            <person name="Nakayama K."/>
            <person name="Satake H."/>
        </authorList>
    </citation>
    <scope>NUCLEOTIDE SEQUENCE</scope>
</reference>
<proteinExistence type="predicted"/>
<sequence length="574" mass="64676">MFRPKCYESARIVPVGNLWCKYRPCGETVGQTFGARLTLVVSSCPLLSVIRLRDCKLITDKGLKFLAKFCKSVKQVDLSGCYNITDTGIGYLNQNCRELRAIRISGCYNILGVGFRGFSRSLVSVEAERAIGLGGNGANIKILDIGGSVDNDAIMNIAKGCPLLQEWNLSHCKEEIHFSGWKSIGLYCQNLKTIHVNEMFNFFDDKMMALSHCRRILQQVVSRALVRKSGSEVDLVKGFLLVDRLATRVFQGIEVWLRFREAASSDEKKNKKSQSVTFGCFLVIQVSIVVSNVDYGSSSKMVVRKATERDKTYSLVKEQKKEYQTGWKIKTGNVRDFCNQRSTQQCTKRGVVKHLGVAVIQQQNGLVKKTNVTFLAKTPIDMLGIFAWLASIKQGMLEPVKVKCIFLGYRKGIVGNKLWMLDDITSKVVLYRNMEVEFEVEPHDDHTFEVEPLRNVGQAGFSAATKSGWEWLLDSDNSGAMIVTLWSGIGGGTWWCVGHNYFEIDLDIHRFSYISRKALDAFRVRLQHGILDVGLTIQAQHPEELPERVLCCVRLNKIDFCDHAIPRILIPNND</sequence>
<reference evidence="3" key="2">
    <citation type="submission" date="2022-01" db="EMBL/GenBank/DDBJ databases">
        <authorList>
            <person name="Yamashiro T."/>
            <person name="Shiraishi A."/>
            <person name="Satake H."/>
            <person name="Nakayama K."/>
        </authorList>
    </citation>
    <scope>NUCLEOTIDE SEQUENCE</scope>
</reference>
<name>A0ABQ4WU36_9ASTR</name>
<feature type="domain" description="F-box/LRR-repeat protein 15-like leucin rich repeat" evidence="2">
    <location>
        <begin position="38"/>
        <end position="114"/>
    </location>
</feature>
<dbReference type="SUPFAM" id="SSF52047">
    <property type="entry name" value="RNI-like"/>
    <property type="match status" value="1"/>
</dbReference>
<dbReference type="PANTHER" id="PTHR31558">
    <property type="entry name" value="CW14 PROTEIN"/>
    <property type="match status" value="1"/>
</dbReference>
<dbReference type="InterPro" id="IPR057207">
    <property type="entry name" value="FBXL15_LRR"/>
</dbReference>
<comment type="caution">
    <text evidence="3">The sequence shown here is derived from an EMBL/GenBank/DDBJ whole genome shotgun (WGS) entry which is preliminary data.</text>
</comment>
<feature type="domain" description="Protein ENHANCED DISEASE RESISTANCE 2 C-terminal" evidence="1">
    <location>
        <begin position="496"/>
        <end position="559"/>
    </location>
</feature>
<organism evidence="3 4">
    <name type="scientific">Tanacetum coccineum</name>
    <dbReference type="NCBI Taxonomy" id="301880"/>
    <lineage>
        <taxon>Eukaryota</taxon>
        <taxon>Viridiplantae</taxon>
        <taxon>Streptophyta</taxon>
        <taxon>Embryophyta</taxon>
        <taxon>Tracheophyta</taxon>
        <taxon>Spermatophyta</taxon>
        <taxon>Magnoliopsida</taxon>
        <taxon>eudicotyledons</taxon>
        <taxon>Gunneridae</taxon>
        <taxon>Pentapetalae</taxon>
        <taxon>asterids</taxon>
        <taxon>campanulids</taxon>
        <taxon>Asterales</taxon>
        <taxon>Asteraceae</taxon>
        <taxon>Asteroideae</taxon>
        <taxon>Anthemideae</taxon>
        <taxon>Anthemidinae</taxon>
        <taxon>Tanacetum</taxon>
    </lineage>
</organism>
<accession>A0ABQ4WU36</accession>
<protein>
    <submittedName>
        <fullName evidence="3">Zinc finger, CCHC-type containing protein</fullName>
    </submittedName>
</protein>
<dbReference type="Pfam" id="PF25372">
    <property type="entry name" value="DUF7885"/>
    <property type="match status" value="1"/>
</dbReference>
<evidence type="ECO:0000259" key="2">
    <source>
        <dbReference type="Pfam" id="PF25372"/>
    </source>
</evidence>
<dbReference type="InterPro" id="IPR009769">
    <property type="entry name" value="EDR2_C"/>
</dbReference>
<dbReference type="Proteomes" id="UP001151760">
    <property type="component" value="Unassembled WGS sequence"/>
</dbReference>
<dbReference type="InterPro" id="IPR032675">
    <property type="entry name" value="LRR_dom_sf"/>
</dbReference>
<dbReference type="Gene3D" id="3.80.10.10">
    <property type="entry name" value="Ribonuclease Inhibitor"/>
    <property type="match status" value="2"/>
</dbReference>